<protein>
    <submittedName>
        <fullName evidence="2">Putative secreted peptide</fullName>
    </submittedName>
</protein>
<feature type="transmembrane region" description="Helical" evidence="1">
    <location>
        <begin position="6"/>
        <end position="30"/>
    </location>
</feature>
<dbReference type="EMBL" id="GGFM01010800">
    <property type="protein sequence ID" value="MBW31551.1"/>
    <property type="molecule type" value="Transcribed_RNA"/>
</dbReference>
<evidence type="ECO:0000256" key="1">
    <source>
        <dbReference type="SAM" id="Phobius"/>
    </source>
</evidence>
<keyword evidence="1" id="KW-1133">Transmembrane helix</keyword>
<dbReference type="AlphaFoldDB" id="A0A2M3ZSN3"/>
<keyword evidence="1" id="KW-0812">Transmembrane</keyword>
<feature type="transmembrane region" description="Helical" evidence="1">
    <location>
        <begin position="42"/>
        <end position="66"/>
    </location>
</feature>
<organism evidence="2">
    <name type="scientific">Anopheles braziliensis</name>
    <dbReference type="NCBI Taxonomy" id="58242"/>
    <lineage>
        <taxon>Eukaryota</taxon>
        <taxon>Metazoa</taxon>
        <taxon>Ecdysozoa</taxon>
        <taxon>Arthropoda</taxon>
        <taxon>Hexapoda</taxon>
        <taxon>Insecta</taxon>
        <taxon>Pterygota</taxon>
        <taxon>Neoptera</taxon>
        <taxon>Endopterygota</taxon>
        <taxon>Diptera</taxon>
        <taxon>Nematocera</taxon>
        <taxon>Culicoidea</taxon>
        <taxon>Culicidae</taxon>
        <taxon>Anophelinae</taxon>
        <taxon>Anopheles</taxon>
    </lineage>
</organism>
<accession>A0A2M3ZSN3</accession>
<keyword evidence="1" id="KW-0472">Membrane</keyword>
<evidence type="ECO:0000313" key="2">
    <source>
        <dbReference type="EMBL" id="MBW31551.1"/>
    </source>
</evidence>
<proteinExistence type="predicted"/>
<name>A0A2M3ZSN3_9DIPT</name>
<reference evidence="2" key="1">
    <citation type="submission" date="2018-01" db="EMBL/GenBank/DDBJ databases">
        <title>An insight into the sialome of Amazonian anophelines.</title>
        <authorList>
            <person name="Ribeiro J.M."/>
            <person name="Scarpassa V."/>
            <person name="Calvo E."/>
        </authorList>
    </citation>
    <scope>NUCLEOTIDE SEQUENCE</scope>
    <source>
        <tissue evidence="2">Salivary glands</tissue>
    </source>
</reference>
<sequence>MMVMLMMMLGSLMVMVIAVAIVFAIFRPLIMMISGVMRPVMMVFVADLVLLALLQVHPIVHLVALATTTTTNPTTTVAEQELLVHTFAHRDDWQRLHTDRQRGRAWRW</sequence>